<sequence length="972" mass="111752">MESYGRLMEIAIERIAAGHGPPNDAIPVPEGEVIPHEPTNYRIPDNFPNPPPGSPLNGIQGARFVLVQCGMTNAQITSLMGNDIVCLEDLAEIKEDDIDEHLKILSRASQNRGGMVLGLGVVPKVKALVSLLHELTRSGDGILDAYKVSMPYLREWQKESKAVVIGDDKVDVTLPEKFDHKDWVSFKDGLENYFRQTKGTRKIPLFYVIRGETHPEGVLSFTEARMWNARHNGPEYDADNARVYQQLVQVFRNTDGWAYVASTTTQDGRQVWKRLCYHYDGPHAIEKRIAMARAEIKKTEYKNEASYPLERYVTKLTDCFRILEQNKAPMMERDKLVGQVKIEPDIIEEDIAFLRHDEPEFDRLLNNCSSVYSEKVLTQRLIASVKIASEYDTLPRAEERISEESIDAKMCAIGSGERHSRATPEEISKKFGCGLETARKTLKATTNFGVRTATGPLIRRYRTDIMQTTHRRIRATVFNDTMFSKTKSLRGNKCAEVFTDGKFVTVKPTPNKTGETVANALREFIQEVGIPQKIVVDDAKEKLGMNTKWMEHIRHYKMDWANSEPYSHWQNQAEGAIREVRRRWKLLQHRRMIPKRLWDYGLTHVAEVMSRTVRSGSDRTPYEIMTGETPDISEYIDFEFYDWVWYLNNPNDKESPPELGRWLGVSYRVGAAMCYFVLTQKGVVLSRSSVQPFNLQEQLSNEVRLRMEKFDTEINGRLDDKNYISNDITTGILYLEDDDPIVEGEEESPIREADDVWDINAYDQYINAEILLPVGDGRIAGTVIERKRDSDGKPIGVRHLMPMMDTRLYNVKLADGTIRELFANNIAECMFSEVDSEGRSYRLLKEISDHRKLDSAIDKEHGIYRYNNRDYHKMTTKGWLLLVEWMEGHADWVPLKDLKEAYPVQVAEYAKANGIDDEPAFAWWVKDVLRQRNSVIAKVKSRYWKTTHKFGIRIPKTVKEALQIDKETGTDY</sequence>
<dbReference type="GO" id="GO:0003676">
    <property type="term" value="F:nucleic acid binding"/>
    <property type="evidence" value="ECO:0007669"/>
    <property type="project" value="InterPro"/>
</dbReference>
<gene>
    <name evidence="2" type="ORF">FisN_38Lu038</name>
</gene>
<evidence type="ECO:0000256" key="1">
    <source>
        <dbReference type="SAM" id="MobiDB-lite"/>
    </source>
</evidence>
<feature type="region of interest" description="Disordered" evidence="1">
    <location>
        <begin position="19"/>
        <end position="54"/>
    </location>
</feature>
<dbReference type="InterPro" id="IPR036397">
    <property type="entry name" value="RNaseH_sf"/>
</dbReference>
<dbReference type="InParanoid" id="A0A1Z5J6K6"/>
<reference evidence="2 3" key="1">
    <citation type="journal article" date="2015" name="Plant Cell">
        <title>Oil accumulation by the oleaginous diatom Fistulifera solaris as revealed by the genome and transcriptome.</title>
        <authorList>
            <person name="Tanaka T."/>
            <person name="Maeda Y."/>
            <person name="Veluchamy A."/>
            <person name="Tanaka M."/>
            <person name="Abida H."/>
            <person name="Marechal E."/>
            <person name="Bowler C."/>
            <person name="Muto M."/>
            <person name="Sunaga Y."/>
            <person name="Tanaka M."/>
            <person name="Yoshino T."/>
            <person name="Taniguchi T."/>
            <person name="Fukuda Y."/>
            <person name="Nemoto M."/>
            <person name="Matsumoto M."/>
            <person name="Wong P.S."/>
            <person name="Aburatani S."/>
            <person name="Fujibuchi W."/>
        </authorList>
    </citation>
    <scope>NUCLEOTIDE SEQUENCE [LARGE SCALE GENOMIC DNA]</scope>
    <source>
        <strain evidence="2 3">JPCC DA0580</strain>
    </source>
</reference>
<dbReference type="OrthoDB" id="44357at2759"/>
<proteinExistence type="predicted"/>
<accession>A0A1Z5J6K6</accession>
<dbReference type="SUPFAM" id="SSF53098">
    <property type="entry name" value="Ribonuclease H-like"/>
    <property type="match status" value="1"/>
</dbReference>
<keyword evidence="3" id="KW-1185">Reference proteome</keyword>
<dbReference type="EMBL" id="BDSP01000010">
    <property type="protein sequence ID" value="GAX09610.1"/>
    <property type="molecule type" value="Genomic_DNA"/>
</dbReference>
<evidence type="ECO:0000313" key="3">
    <source>
        <dbReference type="Proteomes" id="UP000198406"/>
    </source>
</evidence>
<evidence type="ECO:0000313" key="2">
    <source>
        <dbReference type="EMBL" id="GAX09610.1"/>
    </source>
</evidence>
<dbReference type="InterPro" id="IPR012337">
    <property type="entry name" value="RNaseH-like_sf"/>
</dbReference>
<dbReference type="Gene3D" id="3.30.420.10">
    <property type="entry name" value="Ribonuclease H-like superfamily/Ribonuclease H"/>
    <property type="match status" value="1"/>
</dbReference>
<evidence type="ECO:0008006" key="4">
    <source>
        <dbReference type="Google" id="ProtNLM"/>
    </source>
</evidence>
<protein>
    <recommendedName>
        <fullName evidence="4">Integrase catalytic domain-containing protein</fullName>
    </recommendedName>
</protein>
<name>A0A1Z5J6K6_FISSO</name>
<comment type="caution">
    <text evidence="2">The sequence shown here is derived from an EMBL/GenBank/DDBJ whole genome shotgun (WGS) entry which is preliminary data.</text>
</comment>
<dbReference type="Proteomes" id="UP000198406">
    <property type="component" value="Unassembled WGS sequence"/>
</dbReference>
<organism evidence="2 3">
    <name type="scientific">Fistulifera solaris</name>
    <name type="common">Oleaginous diatom</name>
    <dbReference type="NCBI Taxonomy" id="1519565"/>
    <lineage>
        <taxon>Eukaryota</taxon>
        <taxon>Sar</taxon>
        <taxon>Stramenopiles</taxon>
        <taxon>Ochrophyta</taxon>
        <taxon>Bacillariophyta</taxon>
        <taxon>Bacillariophyceae</taxon>
        <taxon>Bacillariophycidae</taxon>
        <taxon>Naviculales</taxon>
        <taxon>Naviculaceae</taxon>
        <taxon>Fistulifera</taxon>
    </lineage>
</organism>
<dbReference type="AlphaFoldDB" id="A0A1Z5J6K6"/>